<dbReference type="AlphaFoldDB" id="A0AAV4RTW6"/>
<dbReference type="Proteomes" id="UP001054945">
    <property type="component" value="Unassembled WGS sequence"/>
</dbReference>
<name>A0AAV4RTW6_CAEEX</name>
<proteinExistence type="predicted"/>
<dbReference type="EMBL" id="BPLR01008306">
    <property type="protein sequence ID" value="GIY23735.1"/>
    <property type="molecule type" value="Genomic_DNA"/>
</dbReference>
<evidence type="ECO:0000313" key="2">
    <source>
        <dbReference type="Proteomes" id="UP001054945"/>
    </source>
</evidence>
<organism evidence="1 2">
    <name type="scientific">Caerostris extrusa</name>
    <name type="common">Bark spider</name>
    <name type="synonym">Caerostris bankana</name>
    <dbReference type="NCBI Taxonomy" id="172846"/>
    <lineage>
        <taxon>Eukaryota</taxon>
        <taxon>Metazoa</taxon>
        <taxon>Ecdysozoa</taxon>
        <taxon>Arthropoda</taxon>
        <taxon>Chelicerata</taxon>
        <taxon>Arachnida</taxon>
        <taxon>Araneae</taxon>
        <taxon>Araneomorphae</taxon>
        <taxon>Entelegynae</taxon>
        <taxon>Araneoidea</taxon>
        <taxon>Araneidae</taxon>
        <taxon>Caerostris</taxon>
    </lineage>
</organism>
<accession>A0AAV4RTW6</accession>
<evidence type="ECO:0008006" key="3">
    <source>
        <dbReference type="Google" id="ProtNLM"/>
    </source>
</evidence>
<evidence type="ECO:0000313" key="1">
    <source>
        <dbReference type="EMBL" id="GIY23735.1"/>
    </source>
</evidence>
<gene>
    <name evidence="1" type="ORF">CEXT_206611</name>
</gene>
<keyword evidence="2" id="KW-1185">Reference proteome</keyword>
<comment type="caution">
    <text evidence="1">The sequence shown here is derived from an EMBL/GenBank/DDBJ whole genome shotgun (WGS) entry which is preliminary data.</text>
</comment>
<reference evidence="1 2" key="1">
    <citation type="submission" date="2021-06" db="EMBL/GenBank/DDBJ databases">
        <title>Caerostris extrusa draft genome.</title>
        <authorList>
            <person name="Kono N."/>
            <person name="Arakawa K."/>
        </authorList>
    </citation>
    <scope>NUCLEOTIDE SEQUENCE [LARGE SCALE GENOMIC DNA]</scope>
</reference>
<sequence>MGNEEADSLANYAVLQLMTDHHALTFSEIFTLRKIAANKLWAIPRIHNWYYCRLLATSYVRWFTVYFREKPALLLLFKGNREMQTAFSGFASGHIRCLSFNNKVKVSPTCAKCGLDSASP</sequence>
<protein>
    <recommendedName>
        <fullName evidence="3">RNase H type-1 domain-containing protein</fullName>
    </recommendedName>
</protein>